<keyword evidence="3" id="KW-1185">Reference proteome</keyword>
<sequence length="210" mass="22466">MLVAVVLAAAGCQGGESKGEQSAEPSTAKSSCDTVLSAQGKEAVRRVADIPASVKLSTRTDPQDPADELIAQNDAATADDYNEVDFCNIYSGSSLVTPSVRTRFSLVREVPAPSKDSIVQEYRMGKRAAAGEKVALLYFECTSKKFYMGAGATVLVHGYSRIYNEVTVSEDVARQDNLRIIYESSRALSKLLGCKSNAELPAAFTMPPKA</sequence>
<evidence type="ECO:0000313" key="3">
    <source>
        <dbReference type="Proteomes" id="UP001595839"/>
    </source>
</evidence>
<evidence type="ECO:0008006" key="4">
    <source>
        <dbReference type="Google" id="ProtNLM"/>
    </source>
</evidence>
<protein>
    <recommendedName>
        <fullName evidence="4">Lipoprotein</fullName>
    </recommendedName>
</protein>
<comment type="caution">
    <text evidence="2">The sequence shown here is derived from an EMBL/GenBank/DDBJ whole genome shotgun (WGS) entry which is preliminary data.</text>
</comment>
<accession>A0ABV9AX18</accession>
<feature type="region of interest" description="Disordered" evidence="1">
    <location>
        <begin position="13"/>
        <end position="34"/>
    </location>
</feature>
<name>A0ABV9AX18_9ACTN</name>
<gene>
    <name evidence="2" type="ORF">ACFPIH_26565</name>
</gene>
<dbReference type="EMBL" id="JBHSFK010000018">
    <property type="protein sequence ID" value="MFC4503031.1"/>
    <property type="molecule type" value="Genomic_DNA"/>
</dbReference>
<evidence type="ECO:0000313" key="2">
    <source>
        <dbReference type="EMBL" id="MFC4503031.1"/>
    </source>
</evidence>
<feature type="compositionally biased region" description="Polar residues" evidence="1">
    <location>
        <begin position="23"/>
        <end position="34"/>
    </location>
</feature>
<dbReference type="RefSeq" id="WP_381176362.1">
    <property type="nucleotide sequence ID" value="NZ_JBHSFK010000018.1"/>
</dbReference>
<organism evidence="2 3">
    <name type="scientific">Streptomyces vulcanius</name>
    <dbReference type="NCBI Taxonomy" id="1441876"/>
    <lineage>
        <taxon>Bacteria</taxon>
        <taxon>Bacillati</taxon>
        <taxon>Actinomycetota</taxon>
        <taxon>Actinomycetes</taxon>
        <taxon>Kitasatosporales</taxon>
        <taxon>Streptomycetaceae</taxon>
        <taxon>Streptomyces</taxon>
    </lineage>
</organism>
<evidence type="ECO:0000256" key="1">
    <source>
        <dbReference type="SAM" id="MobiDB-lite"/>
    </source>
</evidence>
<dbReference type="Proteomes" id="UP001595839">
    <property type="component" value="Unassembled WGS sequence"/>
</dbReference>
<reference evidence="3" key="1">
    <citation type="journal article" date="2019" name="Int. J. Syst. Evol. Microbiol.">
        <title>The Global Catalogue of Microorganisms (GCM) 10K type strain sequencing project: providing services to taxonomists for standard genome sequencing and annotation.</title>
        <authorList>
            <consortium name="The Broad Institute Genomics Platform"/>
            <consortium name="The Broad Institute Genome Sequencing Center for Infectious Disease"/>
            <person name="Wu L."/>
            <person name="Ma J."/>
        </authorList>
    </citation>
    <scope>NUCLEOTIDE SEQUENCE [LARGE SCALE GENOMIC DNA]</scope>
    <source>
        <strain evidence="3">CGMCC 4.7177</strain>
    </source>
</reference>
<proteinExistence type="predicted"/>